<name>A0A1H9K5K5_9BACI</name>
<evidence type="ECO:0000313" key="1">
    <source>
        <dbReference type="EMBL" id="SEQ94399.1"/>
    </source>
</evidence>
<keyword evidence="2" id="KW-1185">Reference proteome</keyword>
<organism evidence="1 2">
    <name type="scientific">Virgibacillus subterraneus</name>
    <dbReference type="NCBI Taxonomy" id="621109"/>
    <lineage>
        <taxon>Bacteria</taxon>
        <taxon>Bacillati</taxon>
        <taxon>Bacillota</taxon>
        <taxon>Bacilli</taxon>
        <taxon>Bacillales</taxon>
        <taxon>Bacillaceae</taxon>
        <taxon>Virgibacillus</taxon>
    </lineage>
</organism>
<protein>
    <submittedName>
        <fullName evidence="1">Uncharacterized protein</fullName>
    </submittedName>
</protein>
<comment type="caution">
    <text evidence="1">The sequence shown here is derived from an EMBL/GenBank/DDBJ whole genome shotgun (WGS) entry which is preliminary data.</text>
</comment>
<dbReference type="Proteomes" id="UP000198733">
    <property type="component" value="Unassembled WGS sequence"/>
</dbReference>
<proteinExistence type="predicted"/>
<accession>A0A1H9K5K5</accession>
<evidence type="ECO:0000313" key="2">
    <source>
        <dbReference type="Proteomes" id="UP000198733"/>
    </source>
</evidence>
<dbReference type="EMBL" id="FOEH01000008">
    <property type="protein sequence ID" value="SEQ94399.1"/>
    <property type="molecule type" value="Genomic_DNA"/>
</dbReference>
<sequence>MARISEKNRKYISKADIVGSVSKVYQLYTLSELPNFHILLDHFLWAWKEYNGKYKGCKWWSEKAYEQYVKREENKTKGLIHDHVVPRDVIRQEILKMVTNNCTEEQLYNFFDRHLLGCVITKEEDNTFRKLGLRNILGCNLDTHTTWNRYEVAKISRKKVMWRK</sequence>
<dbReference type="RefSeq" id="WP_092506178.1">
    <property type="nucleotide sequence ID" value="NZ_FOEH01000008.1"/>
</dbReference>
<reference evidence="1 2" key="1">
    <citation type="submission" date="2016-10" db="EMBL/GenBank/DDBJ databases">
        <authorList>
            <person name="Varghese N."/>
            <person name="Submissions S."/>
        </authorList>
    </citation>
    <scope>NUCLEOTIDE SEQUENCE [LARGE SCALE GENOMIC DNA]</scope>
    <source>
        <strain evidence="1 2">CGMCC 1.7734</strain>
    </source>
</reference>
<gene>
    <name evidence="1" type="ORF">SAMN05216232_3749</name>
</gene>